<sequence>MADTTEDQVATLGKWVETQSLGDTHDGDSTAHLIQELGGQIGDVSISMSRAGVGTFKESLEKSGVQMPNRKTPYEVWADKQRAPAKKATARLKAKDMNSLVSKLHSSNKKKEQTIMSQSNANLANELAHLRFRPELNKKSREESKTVKPLLERQQGMMDKREADLRKQRQQSRNREMEECSFSPNLMGIKKGEKYLKRSGKSVARSTDDILQWEKDKETRRLQRKQIVEEMEEAELSFAPHLNRRSLQLTEKLKKEGKYQVDPTTRQTINSPRRFADSAGSTIEEKQKAGHEEETFRPQINNRSVSSDGRSVHRRLYEEACKKHVIQHNEQLELKKTLLKSVPQKAWENEKMVHGGASPWVVKSRQNDSMAKNRSFSQDTFIDDTREPPINVLEYNQKYNFILEKIRFGGT</sequence>
<organism evidence="2 3">
    <name type="scientific">Triparma laevis f. inornata</name>
    <dbReference type="NCBI Taxonomy" id="1714386"/>
    <lineage>
        <taxon>Eukaryota</taxon>
        <taxon>Sar</taxon>
        <taxon>Stramenopiles</taxon>
        <taxon>Ochrophyta</taxon>
        <taxon>Bolidophyceae</taxon>
        <taxon>Parmales</taxon>
        <taxon>Triparmaceae</taxon>
        <taxon>Triparma</taxon>
    </lineage>
</organism>
<feature type="compositionally biased region" description="Basic and acidic residues" evidence="1">
    <location>
        <begin position="136"/>
        <end position="146"/>
    </location>
</feature>
<dbReference type="EMBL" id="BLQM01000064">
    <property type="protein sequence ID" value="GMH58375.1"/>
    <property type="molecule type" value="Genomic_DNA"/>
</dbReference>
<evidence type="ECO:0000313" key="2">
    <source>
        <dbReference type="EMBL" id="GMH58375.1"/>
    </source>
</evidence>
<proteinExistence type="predicted"/>
<dbReference type="AlphaFoldDB" id="A0A9W6ZYX3"/>
<name>A0A9W6ZYX3_9STRA</name>
<evidence type="ECO:0000256" key="1">
    <source>
        <dbReference type="SAM" id="MobiDB-lite"/>
    </source>
</evidence>
<gene>
    <name evidence="2" type="ORF">TL16_g02596</name>
</gene>
<reference evidence="3" key="1">
    <citation type="journal article" date="2023" name="Commun. Biol.">
        <title>Genome analysis of Parmales, the sister group of diatoms, reveals the evolutionary specialization of diatoms from phago-mixotrophs to photoautotrophs.</title>
        <authorList>
            <person name="Ban H."/>
            <person name="Sato S."/>
            <person name="Yoshikawa S."/>
            <person name="Yamada K."/>
            <person name="Nakamura Y."/>
            <person name="Ichinomiya M."/>
            <person name="Sato N."/>
            <person name="Blanc-Mathieu R."/>
            <person name="Endo H."/>
            <person name="Kuwata A."/>
            <person name="Ogata H."/>
        </authorList>
    </citation>
    <scope>NUCLEOTIDE SEQUENCE [LARGE SCALE GENOMIC DNA]</scope>
</reference>
<dbReference type="PANTHER" id="PTHR37028:SF4">
    <property type="entry name" value="ALMS MOTIF DOMAIN-CONTAINING PROTEIN"/>
    <property type="match status" value="1"/>
</dbReference>
<dbReference type="Proteomes" id="UP001162640">
    <property type="component" value="Unassembled WGS sequence"/>
</dbReference>
<dbReference type="PANTHER" id="PTHR37028">
    <property type="entry name" value="UNNAMED PRODUCT-RELATED"/>
    <property type="match status" value="1"/>
</dbReference>
<comment type="caution">
    <text evidence="2">The sequence shown here is derived from an EMBL/GenBank/DDBJ whole genome shotgun (WGS) entry which is preliminary data.</text>
</comment>
<protein>
    <submittedName>
        <fullName evidence="2">Uncharacterized protein</fullName>
    </submittedName>
</protein>
<feature type="region of interest" description="Disordered" evidence="1">
    <location>
        <begin position="136"/>
        <end position="164"/>
    </location>
</feature>
<accession>A0A9W6ZYX3</accession>
<evidence type="ECO:0000313" key="3">
    <source>
        <dbReference type="Proteomes" id="UP001162640"/>
    </source>
</evidence>